<dbReference type="Pfam" id="PF13530">
    <property type="entry name" value="SCP2_2"/>
    <property type="match status" value="1"/>
</dbReference>
<comment type="caution">
    <text evidence="2">The sequence shown here is derived from an EMBL/GenBank/DDBJ whole genome shotgun (WGS) entry which is preliminary data.</text>
</comment>
<proteinExistence type="predicted"/>
<keyword evidence="3" id="KW-1185">Reference proteome</keyword>
<dbReference type="PANTHER" id="PTHR37817">
    <property type="entry name" value="N-ACETYLTRANSFERASE EIS"/>
    <property type="match status" value="1"/>
</dbReference>
<dbReference type="InterPro" id="IPR016181">
    <property type="entry name" value="Acyl_CoA_acyltransferase"/>
</dbReference>
<protein>
    <submittedName>
        <fullName evidence="2">GNAT family N-acetyltransferase</fullName>
        <ecNumber evidence="2">2.3.1.-</ecNumber>
    </submittedName>
</protein>
<dbReference type="PROSITE" id="PS51186">
    <property type="entry name" value="GNAT"/>
    <property type="match status" value="1"/>
</dbReference>
<keyword evidence="2" id="KW-0012">Acyltransferase</keyword>
<reference evidence="2 3" key="1">
    <citation type="submission" date="2023-01" db="EMBL/GenBank/DDBJ databases">
        <title>Bacillus changyiensis sp. nov., isolated from a coastal deposit.</title>
        <authorList>
            <person name="Xiao G."/>
            <person name="Lai Q."/>
            <person name="Hu Z."/>
            <person name="Shao Z."/>
        </authorList>
    </citation>
    <scope>NUCLEOTIDE SEQUENCE [LARGE SCALE GENOMIC DNA]</scope>
    <source>
        <strain evidence="2 3">CLL-7-23</strain>
    </source>
</reference>
<dbReference type="PANTHER" id="PTHR37817:SF1">
    <property type="entry name" value="N-ACETYLTRANSFERASE EIS"/>
    <property type="match status" value="1"/>
</dbReference>
<organism evidence="2 3">
    <name type="scientific">Bacillus changyiensis</name>
    <dbReference type="NCBI Taxonomy" id="3004103"/>
    <lineage>
        <taxon>Bacteria</taxon>
        <taxon>Bacillati</taxon>
        <taxon>Bacillota</taxon>
        <taxon>Bacilli</taxon>
        <taxon>Bacillales</taxon>
        <taxon>Bacillaceae</taxon>
        <taxon>Bacillus</taxon>
    </lineage>
</organism>
<dbReference type="GO" id="GO:0016746">
    <property type="term" value="F:acyltransferase activity"/>
    <property type="evidence" value="ECO:0007669"/>
    <property type="project" value="UniProtKB-KW"/>
</dbReference>
<dbReference type="EC" id="2.3.1.-" evidence="2"/>
<sequence length="387" mass="45678">MRRLVSMTSEADIMKCIHLSEYAFQRKLSQEELNQVKLKYQEHEVIGIKQGENLISKLNIIPFEVQIEQQDMKMGGIGGVATWPEERRKGTVRQLLIKSLEIMRENHQTISFLHPFNISFYRKFGWELVFYEKVFTIKCEHLTPFEQSDGYVRRLDKLEGLSEVGKLYEQYRKRYNGLLKRDEDDWMTNILSDPFMLAVYYSNDGLALGYLLYKLENQKLIVEEWVDLHHESRCGLWNFLCQHDSMIEQLEITVHPDDGLDFFLHEPKIKQEIHPYMMARITDIQSFLQHYPLRNLIEEPFVFQITDEVAEWNNQTLQVDRHDVEAVNAETAKNLITIDIQSFTAFLLGARTALFFYQAGKLVGNSEEVMRLDETVVPLTPWLMDYF</sequence>
<dbReference type="InterPro" id="IPR036527">
    <property type="entry name" value="SCP2_sterol-bd_dom_sf"/>
</dbReference>
<gene>
    <name evidence="2" type="ORF">PJ311_01610</name>
</gene>
<dbReference type="Pfam" id="PF13527">
    <property type="entry name" value="Acetyltransf_9"/>
    <property type="match status" value="1"/>
</dbReference>
<dbReference type="SUPFAM" id="SSF55729">
    <property type="entry name" value="Acyl-CoA N-acyltransferases (Nat)"/>
    <property type="match status" value="1"/>
</dbReference>
<dbReference type="InterPro" id="IPR051554">
    <property type="entry name" value="Acetyltransferase_Eis"/>
</dbReference>
<dbReference type="InterPro" id="IPR000182">
    <property type="entry name" value="GNAT_dom"/>
</dbReference>
<dbReference type="Proteomes" id="UP001211894">
    <property type="component" value="Unassembled WGS sequence"/>
</dbReference>
<dbReference type="EMBL" id="JAQKAB010000001">
    <property type="protein sequence ID" value="MDA7025303.1"/>
    <property type="molecule type" value="Genomic_DNA"/>
</dbReference>
<dbReference type="Gene3D" id="3.30.1050.10">
    <property type="entry name" value="SCP2 sterol-binding domain"/>
    <property type="match status" value="1"/>
</dbReference>
<dbReference type="Gene3D" id="3.40.630.30">
    <property type="match status" value="2"/>
</dbReference>
<evidence type="ECO:0000313" key="2">
    <source>
        <dbReference type="EMBL" id="MDA7025303.1"/>
    </source>
</evidence>
<evidence type="ECO:0000313" key="3">
    <source>
        <dbReference type="Proteomes" id="UP001211894"/>
    </source>
</evidence>
<evidence type="ECO:0000259" key="1">
    <source>
        <dbReference type="PROSITE" id="PS51186"/>
    </source>
</evidence>
<accession>A0ABT4WZ25</accession>
<name>A0ABT4WZ25_9BACI</name>
<keyword evidence="2" id="KW-0808">Transferase</keyword>
<dbReference type="InterPro" id="IPR041380">
    <property type="entry name" value="Acetyltransf_17"/>
</dbReference>
<dbReference type="InterPro" id="IPR025559">
    <property type="entry name" value="Eis_dom"/>
</dbReference>
<dbReference type="Pfam" id="PF17668">
    <property type="entry name" value="Acetyltransf_17"/>
    <property type="match status" value="1"/>
</dbReference>
<dbReference type="RefSeq" id="WP_271339166.1">
    <property type="nucleotide sequence ID" value="NZ_JAQKAB010000001.1"/>
</dbReference>
<feature type="domain" description="N-acetyltransferase" evidence="1">
    <location>
        <begin position="2"/>
        <end position="146"/>
    </location>
</feature>
<dbReference type="SUPFAM" id="SSF55718">
    <property type="entry name" value="SCP-like"/>
    <property type="match status" value="1"/>
</dbReference>